<evidence type="ECO:0000259" key="7">
    <source>
        <dbReference type="PROSITE" id="PS50879"/>
    </source>
</evidence>
<dbReference type="GO" id="GO:0003676">
    <property type="term" value="F:nucleic acid binding"/>
    <property type="evidence" value="ECO:0007669"/>
    <property type="project" value="InterPro"/>
</dbReference>
<sequence>MNIPIAGYKLQIYLGVSDTAISAVLTQEEPSPKLIYFVSRTLQETEARYQQVEKVALALLHASRRLRQYFQGYQVVVRTNHPVAKVLRKPDLAERMVSWAVELSEFGLRYEPRGSIKGQHLADFAAELPVVGNDQWNLYVDGASGRQTNGAGIVLEGPNGFLLEYLLIFKFKTSNNQAEYEALVAGLGLAKDMGARKLVCRTDSQLVVGQMNGEFQVKEDHMLKYFHRASSLVATFEKVEIQHIPREQNTRADVLSKLSSGKEKGQLTTVIRQVLLQPSVECYVIASGDTDWRDEIRRLIKRQEDELSVDPADSRKIARFVVIGDDLYKRGFSTPLLKCLSKEEAQYVMDELHNGVCGFHSGRRTLKARILRAGYYWPTMEDDTRTFTQRCLNCQAHANDTWVPPIRSIPLPPHGRLPSGAWISSDLSPKARVKRDSS</sequence>
<keyword evidence="8" id="KW-1185">Reference proteome</keyword>
<gene>
    <name evidence="9" type="primary">LOC106758229</name>
</gene>
<dbReference type="InterPro" id="IPR041588">
    <property type="entry name" value="Integrase_H2C2"/>
</dbReference>
<dbReference type="GO" id="GO:0004523">
    <property type="term" value="F:RNA-DNA hybrid ribonuclease activity"/>
    <property type="evidence" value="ECO:0007669"/>
    <property type="project" value="InterPro"/>
</dbReference>
<feature type="domain" description="RNase H type-1" evidence="7">
    <location>
        <begin position="132"/>
        <end position="261"/>
    </location>
</feature>
<keyword evidence="4" id="KW-0255">Endonuclease</keyword>
<dbReference type="InterPro" id="IPR002156">
    <property type="entry name" value="RNaseH_domain"/>
</dbReference>
<dbReference type="Pfam" id="PF13456">
    <property type="entry name" value="RVT_3"/>
    <property type="match status" value="1"/>
</dbReference>
<keyword evidence="6" id="KW-0695">RNA-directed DNA polymerase</keyword>
<evidence type="ECO:0000256" key="2">
    <source>
        <dbReference type="ARBA" id="ARBA00022695"/>
    </source>
</evidence>
<dbReference type="Pfam" id="PF17917">
    <property type="entry name" value="RT_RNaseH"/>
    <property type="match status" value="1"/>
</dbReference>
<organism evidence="8 9">
    <name type="scientific">Vigna radiata var. radiata</name>
    <name type="common">Mung bean</name>
    <name type="synonym">Phaseolus aureus</name>
    <dbReference type="NCBI Taxonomy" id="3916"/>
    <lineage>
        <taxon>Eukaryota</taxon>
        <taxon>Viridiplantae</taxon>
        <taxon>Streptophyta</taxon>
        <taxon>Embryophyta</taxon>
        <taxon>Tracheophyta</taxon>
        <taxon>Spermatophyta</taxon>
        <taxon>Magnoliopsida</taxon>
        <taxon>eudicotyledons</taxon>
        <taxon>Gunneridae</taxon>
        <taxon>Pentapetalae</taxon>
        <taxon>rosids</taxon>
        <taxon>fabids</taxon>
        <taxon>Fabales</taxon>
        <taxon>Fabaceae</taxon>
        <taxon>Papilionoideae</taxon>
        <taxon>50 kb inversion clade</taxon>
        <taxon>NPAAA clade</taxon>
        <taxon>indigoferoid/millettioid clade</taxon>
        <taxon>Phaseoleae</taxon>
        <taxon>Vigna</taxon>
    </lineage>
</organism>
<evidence type="ECO:0000256" key="6">
    <source>
        <dbReference type="ARBA" id="ARBA00022918"/>
    </source>
</evidence>
<dbReference type="RefSeq" id="XP_014496659.1">
    <property type="nucleotide sequence ID" value="XM_014641173.1"/>
</dbReference>
<protein>
    <submittedName>
        <fullName evidence="9">Uncharacterized protein LOC106758229</fullName>
    </submittedName>
</protein>
<dbReference type="GO" id="GO:0003964">
    <property type="term" value="F:RNA-directed DNA polymerase activity"/>
    <property type="evidence" value="ECO:0007669"/>
    <property type="project" value="UniProtKB-KW"/>
</dbReference>
<dbReference type="Pfam" id="PF17921">
    <property type="entry name" value="Integrase_H2C2"/>
    <property type="match status" value="1"/>
</dbReference>
<dbReference type="InterPro" id="IPR012337">
    <property type="entry name" value="RNaseH-like_sf"/>
</dbReference>
<evidence type="ECO:0000256" key="3">
    <source>
        <dbReference type="ARBA" id="ARBA00022722"/>
    </source>
</evidence>
<dbReference type="PROSITE" id="PS50879">
    <property type="entry name" value="RNASE_H_1"/>
    <property type="match status" value="1"/>
</dbReference>
<dbReference type="SUPFAM" id="SSF56672">
    <property type="entry name" value="DNA/RNA polymerases"/>
    <property type="match status" value="1"/>
</dbReference>
<evidence type="ECO:0000256" key="1">
    <source>
        <dbReference type="ARBA" id="ARBA00022679"/>
    </source>
</evidence>
<dbReference type="KEGG" id="vra:106758229"/>
<dbReference type="InterPro" id="IPR041373">
    <property type="entry name" value="RT_RNaseH"/>
</dbReference>
<dbReference type="PANTHER" id="PTHR48475">
    <property type="entry name" value="RIBONUCLEASE H"/>
    <property type="match status" value="1"/>
</dbReference>
<proteinExistence type="predicted"/>
<dbReference type="Gene3D" id="3.30.420.10">
    <property type="entry name" value="Ribonuclease H-like superfamily/Ribonuclease H"/>
    <property type="match status" value="1"/>
</dbReference>
<dbReference type="Gene3D" id="1.10.340.70">
    <property type="match status" value="1"/>
</dbReference>
<dbReference type="Proteomes" id="UP000087766">
    <property type="component" value="Chromosome 4"/>
</dbReference>
<reference evidence="8" key="1">
    <citation type="journal article" date="2014" name="Nat. Commun.">
        <title>Genome sequence of mungbean and insights into evolution within Vigna species.</title>
        <authorList>
            <person name="Kang Y.J."/>
            <person name="Kim S.K."/>
            <person name="Kim M.Y."/>
            <person name="Lestari P."/>
            <person name="Kim K.H."/>
            <person name="Ha B.K."/>
            <person name="Jun T.H."/>
            <person name="Hwang W.J."/>
            <person name="Lee T."/>
            <person name="Lee J."/>
            <person name="Shim S."/>
            <person name="Yoon M.Y."/>
            <person name="Jang Y.E."/>
            <person name="Han K.S."/>
            <person name="Taeprayoon P."/>
            <person name="Yoon N."/>
            <person name="Somta P."/>
            <person name="Tanya P."/>
            <person name="Kim K.S."/>
            <person name="Gwag J.G."/>
            <person name="Moon J.K."/>
            <person name="Lee Y.H."/>
            <person name="Park B.S."/>
            <person name="Bombarely A."/>
            <person name="Doyle J.J."/>
            <person name="Jackson S.A."/>
            <person name="Schafleitner R."/>
            <person name="Srinives P."/>
            <person name="Varshney R.K."/>
            <person name="Lee S.H."/>
        </authorList>
    </citation>
    <scope>NUCLEOTIDE SEQUENCE [LARGE SCALE GENOMIC DNA]</scope>
    <source>
        <strain evidence="8">cv. VC1973A</strain>
    </source>
</reference>
<reference evidence="9" key="2">
    <citation type="submission" date="2025-08" db="UniProtKB">
        <authorList>
            <consortium name="RefSeq"/>
        </authorList>
    </citation>
    <scope>IDENTIFICATION</scope>
    <source>
        <tissue evidence="9">Leaf</tissue>
    </source>
</reference>
<keyword evidence="2" id="KW-0548">Nucleotidyltransferase</keyword>
<dbReference type="AlphaFoldDB" id="A0A1S3TSB8"/>
<name>A0A1S3TSB8_VIGRR</name>
<accession>A0A1S3TSB8</accession>
<evidence type="ECO:0000313" key="9">
    <source>
        <dbReference type="RefSeq" id="XP_014496659.1"/>
    </source>
</evidence>
<dbReference type="PANTHER" id="PTHR48475:SF1">
    <property type="entry name" value="RNASE H TYPE-1 DOMAIN-CONTAINING PROTEIN"/>
    <property type="match status" value="1"/>
</dbReference>
<dbReference type="GeneID" id="106758229"/>
<dbReference type="InterPro" id="IPR036397">
    <property type="entry name" value="RNaseH_sf"/>
</dbReference>
<dbReference type="InterPro" id="IPR043502">
    <property type="entry name" value="DNA/RNA_pol_sf"/>
</dbReference>
<dbReference type="OrthoDB" id="101614at2759"/>
<keyword evidence="5" id="KW-0378">Hydrolase</keyword>
<keyword evidence="1" id="KW-0808">Transferase</keyword>
<evidence type="ECO:0000256" key="4">
    <source>
        <dbReference type="ARBA" id="ARBA00022759"/>
    </source>
</evidence>
<evidence type="ECO:0000313" key="8">
    <source>
        <dbReference type="Proteomes" id="UP000087766"/>
    </source>
</evidence>
<dbReference type="CDD" id="cd09279">
    <property type="entry name" value="RNase_HI_like"/>
    <property type="match status" value="1"/>
</dbReference>
<keyword evidence="3" id="KW-0540">Nuclease</keyword>
<evidence type="ECO:0000256" key="5">
    <source>
        <dbReference type="ARBA" id="ARBA00022801"/>
    </source>
</evidence>
<dbReference type="SUPFAM" id="SSF53098">
    <property type="entry name" value="Ribonuclease H-like"/>
    <property type="match status" value="1"/>
</dbReference>